<dbReference type="InterPro" id="IPR050221">
    <property type="entry name" value="26S_Proteasome_ATPase"/>
</dbReference>
<dbReference type="GO" id="GO:0000150">
    <property type="term" value="F:DNA strand exchange activity"/>
    <property type="evidence" value="ECO:0007669"/>
    <property type="project" value="InterPro"/>
</dbReference>
<evidence type="ECO:0000313" key="5">
    <source>
        <dbReference type="EMBL" id="PSV88401.1"/>
    </source>
</evidence>
<dbReference type="InterPro" id="IPR006120">
    <property type="entry name" value="Resolvase_HTH_dom"/>
</dbReference>
<evidence type="ECO:0000256" key="3">
    <source>
        <dbReference type="ARBA" id="ARBA00022840"/>
    </source>
</evidence>
<dbReference type="CDD" id="cd19481">
    <property type="entry name" value="RecA-like_protease"/>
    <property type="match status" value="1"/>
</dbReference>
<evidence type="ECO:0000256" key="1">
    <source>
        <dbReference type="ARBA" id="ARBA00006914"/>
    </source>
</evidence>
<dbReference type="PANTHER" id="PTHR23073">
    <property type="entry name" value="26S PROTEASOME REGULATORY SUBUNIT"/>
    <property type="match status" value="1"/>
</dbReference>
<dbReference type="GO" id="GO:0016887">
    <property type="term" value="F:ATP hydrolysis activity"/>
    <property type="evidence" value="ECO:0007669"/>
    <property type="project" value="InterPro"/>
</dbReference>
<dbReference type="RefSeq" id="WP_107238132.1">
    <property type="nucleotide sequence ID" value="NZ_PYLW01000040.1"/>
</dbReference>
<dbReference type="SUPFAM" id="SSF52540">
    <property type="entry name" value="P-loop containing nucleoside triphosphate hydrolases"/>
    <property type="match status" value="1"/>
</dbReference>
<dbReference type="Gene3D" id="3.40.50.300">
    <property type="entry name" value="P-loop containing nucleotide triphosphate hydrolases"/>
    <property type="match status" value="1"/>
</dbReference>
<dbReference type="InterPro" id="IPR027417">
    <property type="entry name" value="P-loop_NTPase"/>
</dbReference>
<dbReference type="EMBL" id="PYLW01000040">
    <property type="protein sequence ID" value="PSV88401.1"/>
    <property type="molecule type" value="Genomic_DNA"/>
</dbReference>
<evidence type="ECO:0000313" key="6">
    <source>
        <dbReference type="Proteomes" id="UP000241954"/>
    </source>
</evidence>
<accession>A0A2T3M7S8</accession>
<organism evidence="5 6">
    <name type="scientific">Photobacterium iliopiscarium</name>
    <dbReference type="NCBI Taxonomy" id="56192"/>
    <lineage>
        <taxon>Bacteria</taxon>
        <taxon>Pseudomonadati</taxon>
        <taxon>Pseudomonadota</taxon>
        <taxon>Gammaproteobacteria</taxon>
        <taxon>Vibrionales</taxon>
        <taxon>Vibrionaceae</taxon>
        <taxon>Photobacterium</taxon>
    </lineage>
</organism>
<dbReference type="GO" id="GO:0003677">
    <property type="term" value="F:DNA binding"/>
    <property type="evidence" value="ECO:0007669"/>
    <property type="project" value="InterPro"/>
</dbReference>
<comment type="caution">
    <text evidence="5">The sequence shown here is derived from an EMBL/GenBank/DDBJ whole genome shotgun (WGS) entry which is preliminary data.</text>
</comment>
<name>A0A2T3M7S8_9GAMM</name>
<sequence>MDDKIILGLVDAALRGDKNTAQMAVRKMASKIRLSNATLYEQLTQKLNSDALRSADIKRAPLPVDSDSRQSLVRVEESTILSKPPVYSDSVYNSLEQVLLERKYVDALLSEGLLPTKSLIFQGPPGVGKTMSARWIANELGLPLLVLDLATVMSSFLGKTGSNVRAVLEHAMSFPCVLLLDEFDAIAKRRDDDHELGELKRLVTVLLQTIDEWPASSLLIAATNHGELLDPAIWRRFDMEILFSIPDESMVRKYLEEYWPDLQINKRESIKRFIGMSFSDIDRELTQEKRASVISAISLRSLAGQEGLNYHEELSLEDKKDMVVKLYQSGISQREIAKKLQISRPTIKKAIESALNK</sequence>
<dbReference type="Proteomes" id="UP000241954">
    <property type="component" value="Unassembled WGS sequence"/>
</dbReference>
<keyword evidence="3" id="KW-0067">ATP-binding</keyword>
<dbReference type="AlphaFoldDB" id="A0A2T3M7S8"/>
<protein>
    <submittedName>
        <fullName evidence="5">AAA family ATPase</fullName>
    </submittedName>
</protein>
<evidence type="ECO:0000259" key="4">
    <source>
        <dbReference type="SMART" id="SM00382"/>
    </source>
</evidence>
<feature type="domain" description="AAA+ ATPase" evidence="4">
    <location>
        <begin position="115"/>
        <end position="247"/>
    </location>
</feature>
<dbReference type="InterPro" id="IPR003593">
    <property type="entry name" value="AAA+_ATPase"/>
</dbReference>
<dbReference type="GO" id="GO:0005524">
    <property type="term" value="F:ATP binding"/>
    <property type="evidence" value="ECO:0007669"/>
    <property type="project" value="UniProtKB-KW"/>
</dbReference>
<dbReference type="Pfam" id="PF00004">
    <property type="entry name" value="AAA"/>
    <property type="match status" value="1"/>
</dbReference>
<dbReference type="Gene3D" id="1.10.10.60">
    <property type="entry name" value="Homeodomain-like"/>
    <property type="match status" value="1"/>
</dbReference>
<dbReference type="Pfam" id="PF02796">
    <property type="entry name" value="HTH_7"/>
    <property type="match status" value="1"/>
</dbReference>
<evidence type="ECO:0000256" key="2">
    <source>
        <dbReference type="ARBA" id="ARBA00022741"/>
    </source>
</evidence>
<proteinExistence type="inferred from homology"/>
<dbReference type="SMART" id="SM00382">
    <property type="entry name" value="AAA"/>
    <property type="match status" value="1"/>
</dbReference>
<gene>
    <name evidence="5" type="ORF">C9I88_19800</name>
</gene>
<keyword evidence="2" id="KW-0547">Nucleotide-binding</keyword>
<comment type="similarity">
    <text evidence="1">Belongs to the AAA ATPase family.</text>
</comment>
<dbReference type="InterPro" id="IPR003959">
    <property type="entry name" value="ATPase_AAA_core"/>
</dbReference>
<reference evidence="5 6" key="1">
    <citation type="submission" date="2018-01" db="EMBL/GenBank/DDBJ databases">
        <title>Whole genome sequencing of Histamine producing bacteria.</title>
        <authorList>
            <person name="Butler K."/>
        </authorList>
    </citation>
    <scope>NUCLEOTIDE SEQUENCE [LARGE SCALE GENOMIC DNA]</scope>
    <source>
        <strain evidence="5 6">NCIMB 13481</strain>
    </source>
</reference>